<organism evidence="12 13">
    <name type="scientific">Rhodocollybia butyracea</name>
    <dbReference type="NCBI Taxonomy" id="206335"/>
    <lineage>
        <taxon>Eukaryota</taxon>
        <taxon>Fungi</taxon>
        <taxon>Dikarya</taxon>
        <taxon>Basidiomycota</taxon>
        <taxon>Agaricomycotina</taxon>
        <taxon>Agaricomycetes</taxon>
        <taxon>Agaricomycetidae</taxon>
        <taxon>Agaricales</taxon>
        <taxon>Marasmiineae</taxon>
        <taxon>Omphalotaceae</taxon>
        <taxon>Rhodocollybia</taxon>
    </lineage>
</organism>
<dbReference type="Gene3D" id="3.40.1090.10">
    <property type="entry name" value="Cytosolic phospholipase A2 catalytic domain"/>
    <property type="match status" value="1"/>
</dbReference>
<gene>
    <name evidence="12" type="ORF">BDP27DRAFT_1322819</name>
</gene>
<evidence type="ECO:0000256" key="6">
    <source>
        <dbReference type="ARBA" id="ARBA00023098"/>
    </source>
</evidence>
<evidence type="ECO:0000256" key="9">
    <source>
        <dbReference type="RuleBase" id="RU362103"/>
    </source>
</evidence>
<comment type="catalytic activity">
    <reaction evidence="9">
        <text>a 1-acyl-sn-glycero-3-phosphocholine + H2O = sn-glycerol 3-phosphocholine + a fatty acid + H(+)</text>
        <dbReference type="Rhea" id="RHEA:15177"/>
        <dbReference type="ChEBI" id="CHEBI:15377"/>
        <dbReference type="ChEBI" id="CHEBI:15378"/>
        <dbReference type="ChEBI" id="CHEBI:16870"/>
        <dbReference type="ChEBI" id="CHEBI:28868"/>
        <dbReference type="ChEBI" id="CHEBI:58168"/>
        <dbReference type="EC" id="3.1.1.5"/>
    </reaction>
</comment>
<protein>
    <recommendedName>
        <fullName evidence="2 9">Lysophospholipase</fullName>
        <ecNumber evidence="2 9">3.1.1.5</ecNumber>
    </recommendedName>
</protein>
<dbReference type="AlphaFoldDB" id="A0A9P5PZ26"/>
<dbReference type="EC" id="3.1.1.5" evidence="2 9"/>
<keyword evidence="7" id="KW-0325">Glycoprotein</keyword>
<evidence type="ECO:0000313" key="12">
    <source>
        <dbReference type="EMBL" id="KAF9071127.1"/>
    </source>
</evidence>
<dbReference type="GO" id="GO:0004623">
    <property type="term" value="F:phospholipase A2 activity"/>
    <property type="evidence" value="ECO:0007669"/>
    <property type="project" value="TreeGrafter"/>
</dbReference>
<feature type="chain" id="PRO_5040529476" description="Lysophospholipase" evidence="9">
    <location>
        <begin position="17"/>
        <end position="716"/>
    </location>
</feature>
<evidence type="ECO:0000256" key="8">
    <source>
        <dbReference type="PROSITE-ProRule" id="PRU00555"/>
    </source>
</evidence>
<accession>A0A9P5PZ26</accession>
<proteinExistence type="inferred from homology"/>
<evidence type="ECO:0000256" key="3">
    <source>
        <dbReference type="ARBA" id="ARBA00022729"/>
    </source>
</evidence>
<sequence length="716" mass="78240">MRTLLGLLAISATAIAFEDSVTDYAPSVNIACPNLETTAFVREWNATNQTLNPAEEEYVNTRINTTIAQAWNDWLGNGSQLGYNITAFQGNFPKIGLALPGGGLRAAQVGAAALSGIDARNDSAKTAGTGGLLQVSSYLSGLSGGSWVTGSLYFNNFPTLNDLVFGNGNNLTGWLLDLAFASPDGDDVFSEYNQYFYGSILWSVMSKANTGIDTSITDPWARMISYHFLNQTSRSNFFTNDTAHGAGQLWSNIPTIPAWQQRLTPFPILVTDSRPQGDNATTALGLTPTVYEITPFEFASYDPGLSAGVNLTFAGTPMTNSKPVNASACVTGFDQAGFMMGTSASLFNQILDFAHNTLQDFSSSDSNALLYVLSRQLTEVRTRADDVANWYSPFNGLKPSTYEDSNSTWLSLLDGASNGENIPLAPLFVKERALDVIVPLDSSADDTNNWPNGTGLLISAQRQQQLLQASHQAFPPLPQDAQAFIDTGARERPTFFGCDPTQNPPEFPLIIYIPNTPPFNGDAPAANTGTFQLQYTAKASQVLFDQVHNNTISGFVPNTTHADPNFGRCLQCAAVDRARYKLSPIVNRSEFCQTCFTQYCFNPEAPPSLSEVPDRQQLFVDPDPQGLVDFLSANKFKLIGGLVGLIVFIALLVGGLIWWKKRRDKQFFTQYHQVSALHEEEEATMKRYTQYLRPEAYEMPSHRGSLYSDHGSSTAF</sequence>
<dbReference type="InterPro" id="IPR002642">
    <property type="entry name" value="LysoPLipase_cat_dom"/>
</dbReference>
<feature type="domain" description="PLA2c" evidence="11">
    <location>
        <begin position="31"/>
        <end position="606"/>
    </location>
</feature>
<evidence type="ECO:0000256" key="7">
    <source>
        <dbReference type="ARBA" id="ARBA00023180"/>
    </source>
</evidence>
<feature type="transmembrane region" description="Helical" evidence="10">
    <location>
        <begin position="638"/>
        <end position="659"/>
    </location>
</feature>
<dbReference type="EMBL" id="JADNRY010000035">
    <property type="protein sequence ID" value="KAF9071127.1"/>
    <property type="molecule type" value="Genomic_DNA"/>
</dbReference>
<feature type="signal peptide" evidence="9">
    <location>
        <begin position="1"/>
        <end position="16"/>
    </location>
</feature>
<keyword evidence="4 8" id="KW-0378">Hydrolase</keyword>
<evidence type="ECO:0000256" key="2">
    <source>
        <dbReference type="ARBA" id="ARBA00013274"/>
    </source>
</evidence>
<evidence type="ECO:0000256" key="5">
    <source>
        <dbReference type="ARBA" id="ARBA00022963"/>
    </source>
</evidence>
<dbReference type="GO" id="GO:0004622">
    <property type="term" value="F:phosphatidylcholine lysophospholipase activity"/>
    <property type="evidence" value="ECO:0007669"/>
    <property type="project" value="UniProtKB-EC"/>
</dbReference>
<evidence type="ECO:0000256" key="1">
    <source>
        <dbReference type="ARBA" id="ARBA00008780"/>
    </source>
</evidence>
<dbReference type="InterPro" id="IPR016035">
    <property type="entry name" value="Acyl_Trfase/lysoPLipase"/>
</dbReference>
<dbReference type="PANTHER" id="PTHR10728">
    <property type="entry name" value="CYTOSOLIC PHOSPHOLIPASE A2"/>
    <property type="match status" value="1"/>
</dbReference>
<keyword evidence="10" id="KW-1133">Transmembrane helix</keyword>
<reference evidence="12" key="1">
    <citation type="submission" date="2020-11" db="EMBL/GenBank/DDBJ databases">
        <authorList>
            <consortium name="DOE Joint Genome Institute"/>
            <person name="Ahrendt S."/>
            <person name="Riley R."/>
            <person name="Andreopoulos W."/>
            <person name="Labutti K."/>
            <person name="Pangilinan J."/>
            <person name="Ruiz-Duenas F.J."/>
            <person name="Barrasa J.M."/>
            <person name="Sanchez-Garcia M."/>
            <person name="Camarero S."/>
            <person name="Miyauchi S."/>
            <person name="Serrano A."/>
            <person name="Linde D."/>
            <person name="Babiker R."/>
            <person name="Drula E."/>
            <person name="Ayuso-Fernandez I."/>
            <person name="Pacheco R."/>
            <person name="Padilla G."/>
            <person name="Ferreira P."/>
            <person name="Barriuso J."/>
            <person name="Kellner H."/>
            <person name="Castanera R."/>
            <person name="Alfaro M."/>
            <person name="Ramirez L."/>
            <person name="Pisabarro A.G."/>
            <person name="Kuo A."/>
            <person name="Tritt A."/>
            <person name="Lipzen A."/>
            <person name="He G."/>
            <person name="Yan M."/>
            <person name="Ng V."/>
            <person name="Cullen D."/>
            <person name="Martin F."/>
            <person name="Rosso M.-N."/>
            <person name="Henrissat B."/>
            <person name="Hibbett D."/>
            <person name="Martinez A.T."/>
            <person name="Grigoriev I.V."/>
        </authorList>
    </citation>
    <scope>NUCLEOTIDE SEQUENCE</scope>
    <source>
        <strain evidence="12">AH 40177</strain>
    </source>
</reference>
<comment type="similarity">
    <text evidence="1 9">Belongs to the lysophospholipase family.</text>
</comment>
<evidence type="ECO:0000256" key="10">
    <source>
        <dbReference type="SAM" id="Phobius"/>
    </source>
</evidence>
<evidence type="ECO:0000313" key="13">
    <source>
        <dbReference type="Proteomes" id="UP000772434"/>
    </source>
</evidence>
<dbReference type="PANTHER" id="PTHR10728:SF33">
    <property type="entry name" value="LYSOPHOSPHOLIPASE 1-RELATED"/>
    <property type="match status" value="1"/>
</dbReference>
<dbReference type="GO" id="GO:0005829">
    <property type="term" value="C:cytosol"/>
    <property type="evidence" value="ECO:0007669"/>
    <property type="project" value="TreeGrafter"/>
</dbReference>
<dbReference type="GO" id="GO:0046475">
    <property type="term" value="P:glycerophospholipid catabolic process"/>
    <property type="evidence" value="ECO:0007669"/>
    <property type="project" value="TreeGrafter"/>
</dbReference>
<name>A0A9P5PZ26_9AGAR</name>
<dbReference type="SMART" id="SM00022">
    <property type="entry name" value="PLAc"/>
    <property type="match status" value="1"/>
</dbReference>
<dbReference type="PROSITE" id="PS51210">
    <property type="entry name" value="PLA2C"/>
    <property type="match status" value="1"/>
</dbReference>
<dbReference type="Pfam" id="PF01735">
    <property type="entry name" value="PLA2_B"/>
    <property type="match status" value="1"/>
</dbReference>
<keyword evidence="5 8" id="KW-0442">Lipid degradation</keyword>
<keyword evidence="13" id="KW-1185">Reference proteome</keyword>
<evidence type="ECO:0000256" key="4">
    <source>
        <dbReference type="ARBA" id="ARBA00022801"/>
    </source>
</evidence>
<dbReference type="Proteomes" id="UP000772434">
    <property type="component" value="Unassembled WGS sequence"/>
</dbReference>
<evidence type="ECO:0000259" key="11">
    <source>
        <dbReference type="PROSITE" id="PS51210"/>
    </source>
</evidence>
<dbReference type="SUPFAM" id="SSF52151">
    <property type="entry name" value="FabD/lysophospholipase-like"/>
    <property type="match status" value="1"/>
</dbReference>
<keyword evidence="3 9" id="KW-0732">Signal</keyword>
<keyword evidence="6 8" id="KW-0443">Lipid metabolism</keyword>
<keyword evidence="10" id="KW-0812">Transmembrane</keyword>
<comment type="caution">
    <text evidence="12">The sequence shown here is derived from an EMBL/GenBank/DDBJ whole genome shotgun (WGS) entry which is preliminary data.</text>
</comment>
<keyword evidence="10" id="KW-0472">Membrane</keyword>
<dbReference type="OrthoDB" id="4084751at2759"/>